<dbReference type="GO" id="GO:0008714">
    <property type="term" value="F:AMP nucleosidase activity"/>
    <property type="evidence" value="ECO:0007669"/>
    <property type="project" value="UniProtKB-EC"/>
</dbReference>
<dbReference type="NCBIfam" id="TIGR00730">
    <property type="entry name" value="Rossman fold protein, TIGR00730 family"/>
    <property type="match status" value="1"/>
</dbReference>
<comment type="similarity">
    <text evidence="2 3">Belongs to the LOG family.</text>
</comment>
<sequence>MAELKSLCVFCGSKSGDDGQFGETARALGEALAKNGTELVYGGGEKGLMGITASAARDAGGEVYGVIPRFLTEIEGILEDIHHEVVETMHERKMLMFDRSDAICALPGGIGTLEEIVELLSWRRLNLHRKPLILCNVEGYWHPFVTLLQHMVDRGFADPELMTDIVEVDGVEGVIPAATDRLLRHRV</sequence>
<dbReference type="Pfam" id="PF03641">
    <property type="entry name" value="Lysine_decarbox"/>
    <property type="match status" value="1"/>
</dbReference>
<gene>
    <name evidence="4" type="ordered locus">PB2503_08644</name>
</gene>
<dbReference type="STRING" id="314260.PB2503_08644"/>
<dbReference type="HOGENOM" id="CLU_058336_4_0_5"/>
<dbReference type="EC" id="3.2.2.n1" evidence="3"/>
<evidence type="ECO:0000256" key="3">
    <source>
        <dbReference type="RuleBase" id="RU363015"/>
    </source>
</evidence>
<dbReference type="eggNOG" id="COG1611">
    <property type="taxonomic scope" value="Bacteria"/>
</dbReference>
<dbReference type="InterPro" id="IPR005269">
    <property type="entry name" value="LOG"/>
</dbReference>
<dbReference type="OrthoDB" id="9801098at2"/>
<dbReference type="EMBL" id="CP002156">
    <property type="protein sequence ID" value="ADM09784.1"/>
    <property type="molecule type" value="Genomic_DNA"/>
</dbReference>
<protein>
    <recommendedName>
        <fullName evidence="3">Cytokinin riboside 5'-monophosphate phosphoribohydrolase</fullName>
        <ecNumber evidence="3">3.2.2.n1</ecNumber>
    </recommendedName>
</protein>
<dbReference type="PANTHER" id="PTHR31223:SF70">
    <property type="entry name" value="LOG FAMILY PROTEIN YJL055W"/>
    <property type="match status" value="1"/>
</dbReference>
<keyword evidence="3" id="KW-0378">Hydrolase</keyword>
<dbReference type="SUPFAM" id="SSF102405">
    <property type="entry name" value="MCP/YpsA-like"/>
    <property type="match status" value="1"/>
</dbReference>
<comment type="catalytic activity">
    <reaction evidence="1">
        <text>AMP + H2O = D-ribose 5-phosphate + adenine</text>
        <dbReference type="Rhea" id="RHEA:20129"/>
        <dbReference type="ChEBI" id="CHEBI:15377"/>
        <dbReference type="ChEBI" id="CHEBI:16708"/>
        <dbReference type="ChEBI" id="CHEBI:78346"/>
        <dbReference type="ChEBI" id="CHEBI:456215"/>
        <dbReference type="EC" id="3.2.2.4"/>
    </reaction>
</comment>
<keyword evidence="5" id="KW-1185">Reference proteome</keyword>
<dbReference type="KEGG" id="pbr:PB2503_08644"/>
<reference evidence="5" key="1">
    <citation type="submission" date="2010-08" db="EMBL/GenBank/DDBJ databases">
        <title>Genome sequence of Parvularcula bermudensis HTCC2503.</title>
        <authorList>
            <person name="Kang D.-M."/>
            <person name="Oh H.-M."/>
            <person name="Cho J.-C."/>
        </authorList>
    </citation>
    <scope>NUCLEOTIDE SEQUENCE [LARGE SCALE GENOMIC DNA]</scope>
    <source>
        <strain evidence="5">ATCC BAA-594 / HTCC2503 / KCTC 12087</strain>
    </source>
</reference>
<reference evidence="4 5" key="2">
    <citation type="journal article" date="2011" name="J. Bacteriol.">
        <title>Complete genome sequence of strain HTCC2503T of Parvularcula bermudensis, the type species of the order "Parvularculales" in the class Alphaproteobacteria.</title>
        <authorList>
            <person name="Oh H.M."/>
            <person name="Kang I."/>
            <person name="Vergin K.L."/>
            <person name="Kang D."/>
            <person name="Rhee K.H."/>
            <person name="Giovannoni S.J."/>
            <person name="Cho J.C."/>
        </authorList>
    </citation>
    <scope>NUCLEOTIDE SEQUENCE [LARGE SCALE GENOMIC DNA]</scope>
    <source>
        <strain evidence="5">ATCC BAA-594 / HTCC2503 / KCTC 12087</strain>
    </source>
</reference>
<dbReference type="GO" id="GO:0005829">
    <property type="term" value="C:cytosol"/>
    <property type="evidence" value="ECO:0007669"/>
    <property type="project" value="TreeGrafter"/>
</dbReference>
<evidence type="ECO:0000313" key="4">
    <source>
        <dbReference type="EMBL" id="ADM09784.1"/>
    </source>
</evidence>
<proteinExistence type="inferred from homology"/>
<keyword evidence="3" id="KW-0203">Cytokinin biosynthesis</keyword>
<evidence type="ECO:0000313" key="5">
    <source>
        <dbReference type="Proteomes" id="UP000001302"/>
    </source>
</evidence>
<dbReference type="Gene3D" id="3.40.50.450">
    <property type="match status" value="1"/>
</dbReference>
<dbReference type="PANTHER" id="PTHR31223">
    <property type="entry name" value="LOG FAMILY PROTEIN YJL055W"/>
    <property type="match status" value="1"/>
</dbReference>
<name>E0TBR3_PARBH</name>
<dbReference type="AlphaFoldDB" id="E0TBR3"/>
<organism evidence="4 5">
    <name type="scientific">Parvularcula bermudensis (strain ATCC BAA-594 / HTCC2503 / KCTC 12087)</name>
    <dbReference type="NCBI Taxonomy" id="314260"/>
    <lineage>
        <taxon>Bacteria</taxon>
        <taxon>Pseudomonadati</taxon>
        <taxon>Pseudomonadota</taxon>
        <taxon>Alphaproteobacteria</taxon>
        <taxon>Parvularculales</taxon>
        <taxon>Parvularculaceae</taxon>
        <taxon>Parvularcula</taxon>
    </lineage>
</organism>
<dbReference type="Proteomes" id="UP000001302">
    <property type="component" value="Chromosome"/>
</dbReference>
<evidence type="ECO:0000256" key="2">
    <source>
        <dbReference type="ARBA" id="ARBA00006763"/>
    </source>
</evidence>
<dbReference type="GO" id="GO:0009691">
    <property type="term" value="P:cytokinin biosynthetic process"/>
    <property type="evidence" value="ECO:0007669"/>
    <property type="project" value="UniProtKB-UniRule"/>
</dbReference>
<dbReference type="InterPro" id="IPR031100">
    <property type="entry name" value="LOG_fam"/>
</dbReference>
<accession>E0TBR3</accession>
<evidence type="ECO:0000256" key="1">
    <source>
        <dbReference type="ARBA" id="ARBA00000274"/>
    </source>
</evidence>
<dbReference type="RefSeq" id="WP_013300758.1">
    <property type="nucleotide sequence ID" value="NC_014414.1"/>
</dbReference>